<feature type="compositionally biased region" description="Polar residues" evidence="1">
    <location>
        <begin position="181"/>
        <end position="193"/>
    </location>
</feature>
<sequence length="224" mass="23795">MSGPAPAPLQPPRHLTQAIEPSEVASAALPLAPDEKESQSFQSAPTQMVKSPFALEAGAAGSAALLGFSPHPAVDGAEEEVWRQPAAPERDAMDDGGARDPSDAQTAGLALPSTESEGYTWTMPVQTAAADPAEQEPTYSENPDHHKTLAHHPAAEPQSEGHAEKDVQVETGPAHHEWSFQPPQYQPPLQDSARSAAPWGDPDSDEILTPGVENYPWQSIPRAE</sequence>
<feature type="region of interest" description="Disordered" evidence="1">
    <location>
        <begin position="70"/>
        <end position="224"/>
    </location>
</feature>
<organism evidence="2 3">
    <name type="scientific">Nakamurella antarctica</name>
    <dbReference type="NCBI Taxonomy" id="1902245"/>
    <lineage>
        <taxon>Bacteria</taxon>
        <taxon>Bacillati</taxon>
        <taxon>Actinomycetota</taxon>
        <taxon>Actinomycetes</taxon>
        <taxon>Nakamurellales</taxon>
        <taxon>Nakamurellaceae</taxon>
        <taxon>Nakamurella</taxon>
    </lineage>
</organism>
<keyword evidence="3" id="KW-1185">Reference proteome</keyword>
<evidence type="ECO:0000313" key="2">
    <source>
        <dbReference type="EMBL" id="AZI58613.1"/>
    </source>
</evidence>
<feature type="compositionally biased region" description="Pro residues" evidence="1">
    <location>
        <begin position="1"/>
        <end position="11"/>
    </location>
</feature>
<proteinExistence type="predicted"/>
<name>A0A3G8ZMY2_9ACTN</name>
<gene>
    <name evidence="2" type="ORF">EH165_11190</name>
</gene>
<dbReference type="EMBL" id="CP034170">
    <property type="protein sequence ID" value="AZI58613.1"/>
    <property type="molecule type" value="Genomic_DNA"/>
</dbReference>
<dbReference type="Proteomes" id="UP000268084">
    <property type="component" value="Chromosome"/>
</dbReference>
<accession>A0A3G8ZMY2</accession>
<reference evidence="2 3" key="2">
    <citation type="submission" date="2018-12" db="EMBL/GenBank/DDBJ databases">
        <title>Nakamurella antarcticus sp. nov., isolated from Antarctica South Shetland Islands soil.</title>
        <authorList>
            <person name="Peng F."/>
        </authorList>
    </citation>
    <scope>NUCLEOTIDE SEQUENCE [LARGE SCALE GENOMIC DNA]</scope>
    <source>
        <strain evidence="2 3">S14-144</strain>
    </source>
</reference>
<feature type="compositionally biased region" description="Basic and acidic residues" evidence="1">
    <location>
        <begin position="159"/>
        <end position="178"/>
    </location>
</feature>
<protein>
    <submittedName>
        <fullName evidence="2">Uncharacterized protein</fullName>
    </submittedName>
</protein>
<reference evidence="2 3" key="1">
    <citation type="submission" date="2018-11" db="EMBL/GenBank/DDBJ databases">
        <authorList>
            <person name="Da X."/>
        </authorList>
    </citation>
    <scope>NUCLEOTIDE SEQUENCE [LARGE SCALE GENOMIC DNA]</scope>
    <source>
        <strain evidence="2 3">S14-144</strain>
    </source>
</reference>
<evidence type="ECO:0000313" key="3">
    <source>
        <dbReference type="Proteomes" id="UP000268084"/>
    </source>
</evidence>
<feature type="compositionally biased region" description="Polar residues" evidence="1">
    <location>
        <begin position="113"/>
        <end position="125"/>
    </location>
</feature>
<evidence type="ECO:0000256" key="1">
    <source>
        <dbReference type="SAM" id="MobiDB-lite"/>
    </source>
</evidence>
<feature type="region of interest" description="Disordered" evidence="1">
    <location>
        <begin position="1"/>
        <end position="45"/>
    </location>
</feature>
<dbReference type="AlphaFoldDB" id="A0A3G8ZMY2"/>
<dbReference type="KEGG" id="nak:EH165_11190"/>
<feature type="compositionally biased region" description="Basic and acidic residues" evidence="1">
    <location>
        <begin position="88"/>
        <end position="102"/>
    </location>
</feature>
<dbReference type="RefSeq" id="WP_124799522.1">
    <property type="nucleotide sequence ID" value="NZ_CP034170.1"/>
</dbReference>